<dbReference type="PRINTS" id="PR00032">
    <property type="entry name" value="HTHARAC"/>
</dbReference>
<dbReference type="InterPro" id="IPR032687">
    <property type="entry name" value="AraC-type_N"/>
</dbReference>
<dbReference type="PROSITE" id="PS01124">
    <property type="entry name" value="HTH_ARAC_FAMILY_2"/>
    <property type="match status" value="1"/>
</dbReference>
<dbReference type="SMART" id="SM00342">
    <property type="entry name" value="HTH_ARAC"/>
    <property type="match status" value="1"/>
</dbReference>
<dbReference type="RefSeq" id="WP_092386630.1">
    <property type="nucleotide sequence ID" value="NZ_LT629787.1"/>
</dbReference>
<evidence type="ECO:0000259" key="4">
    <source>
        <dbReference type="PROSITE" id="PS01124"/>
    </source>
</evidence>
<organism evidence="5 6">
    <name type="scientific">Halopseudomonas salegens</name>
    <dbReference type="NCBI Taxonomy" id="1434072"/>
    <lineage>
        <taxon>Bacteria</taxon>
        <taxon>Pseudomonadati</taxon>
        <taxon>Pseudomonadota</taxon>
        <taxon>Gammaproteobacteria</taxon>
        <taxon>Pseudomonadales</taxon>
        <taxon>Pseudomonadaceae</taxon>
        <taxon>Halopseudomonas</taxon>
    </lineage>
</organism>
<dbReference type="PANTHER" id="PTHR47894">
    <property type="entry name" value="HTH-TYPE TRANSCRIPTIONAL REGULATOR GADX"/>
    <property type="match status" value="1"/>
</dbReference>
<feature type="domain" description="HTH araC/xylS-type" evidence="4">
    <location>
        <begin position="236"/>
        <end position="334"/>
    </location>
</feature>
<evidence type="ECO:0000313" key="5">
    <source>
        <dbReference type="EMBL" id="SDU15227.1"/>
    </source>
</evidence>
<dbReference type="Gene3D" id="1.10.10.60">
    <property type="entry name" value="Homeodomain-like"/>
    <property type="match status" value="1"/>
</dbReference>
<protein>
    <submittedName>
        <fullName evidence="5">Transcriptional regulator, AraC family</fullName>
    </submittedName>
</protein>
<sequence>MPAYLRTTSSSWASAVLEAMRLEGLDTGQLCTDVGLDKRLLREPEARFEQDMMTRLWHLAVQRSGNPALGLNLARVVRPAYFNLVGYAMMSSPSLLEAFKRIVRFQRIMGESSDLDLRLEPQQVALVLAFHGDQLPVPSQVHEAAMAYLLAFCRWMTGRELVPQQARFAAPAPADAVPYETLFGCPLVFSSTEYALVFDRAEVNKQLSSGNDRLAQMHDHMASEYLAQFAQNRVTHQARQTLCRLLPQGEPKRDAVAEAMRMSTRTLQRRLQEEGTSYQQLLDDTRRELALQYLAEPELTLLEIAYLLGFADPSNFFRAFRRWYAVPPGQYREQHLNSPNPKEA</sequence>
<keyword evidence="2" id="KW-0238">DNA-binding</keyword>
<accession>A0A1H2G6I5</accession>
<dbReference type="Pfam" id="PF12625">
    <property type="entry name" value="Arabinose_bd"/>
    <property type="match status" value="1"/>
</dbReference>
<keyword evidence="3" id="KW-0804">Transcription</keyword>
<reference evidence="6" key="1">
    <citation type="submission" date="2016-10" db="EMBL/GenBank/DDBJ databases">
        <authorList>
            <person name="Varghese N."/>
            <person name="Submissions S."/>
        </authorList>
    </citation>
    <scope>NUCLEOTIDE SEQUENCE [LARGE SCALE GENOMIC DNA]</scope>
    <source>
        <strain evidence="6">CECT 8338</strain>
    </source>
</reference>
<evidence type="ECO:0000313" key="6">
    <source>
        <dbReference type="Proteomes" id="UP000243924"/>
    </source>
</evidence>
<dbReference type="Pfam" id="PF12833">
    <property type="entry name" value="HTH_18"/>
    <property type="match status" value="1"/>
</dbReference>
<evidence type="ECO:0000256" key="3">
    <source>
        <dbReference type="ARBA" id="ARBA00023163"/>
    </source>
</evidence>
<keyword evidence="1" id="KW-0805">Transcription regulation</keyword>
<evidence type="ECO:0000256" key="1">
    <source>
        <dbReference type="ARBA" id="ARBA00023015"/>
    </source>
</evidence>
<dbReference type="STRING" id="1434072.SAMN05216210_2078"/>
<dbReference type="PANTHER" id="PTHR47894:SF1">
    <property type="entry name" value="HTH-TYPE TRANSCRIPTIONAL REGULATOR VQSM"/>
    <property type="match status" value="1"/>
</dbReference>
<dbReference type="InterPro" id="IPR018060">
    <property type="entry name" value="HTH_AraC"/>
</dbReference>
<gene>
    <name evidence="5" type="ORF">SAMN05216210_2078</name>
</gene>
<dbReference type="SUPFAM" id="SSF46689">
    <property type="entry name" value="Homeodomain-like"/>
    <property type="match status" value="1"/>
</dbReference>
<dbReference type="InterPro" id="IPR009057">
    <property type="entry name" value="Homeodomain-like_sf"/>
</dbReference>
<dbReference type="InterPro" id="IPR020449">
    <property type="entry name" value="Tscrpt_reg_AraC-type_HTH"/>
</dbReference>
<dbReference type="GO" id="GO:0000976">
    <property type="term" value="F:transcription cis-regulatory region binding"/>
    <property type="evidence" value="ECO:0007669"/>
    <property type="project" value="TreeGrafter"/>
</dbReference>
<proteinExistence type="predicted"/>
<name>A0A1H2G6I5_9GAMM</name>
<dbReference type="GO" id="GO:0003700">
    <property type="term" value="F:DNA-binding transcription factor activity"/>
    <property type="evidence" value="ECO:0007669"/>
    <property type="project" value="InterPro"/>
</dbReference>
<dbReference type="OrthoDB" id="5582699at2"/>
<keyword evidence="6" id="KW-1185">Reference proteome</keyword>
<dbReference type="GO" id="GO:0005829">
    <property type="term" value="C:cytosol"/>
    <property type="evidence" value="ECO:0007669"/>
    <property type="project" value="TreeGrafter"/>
</dbReference>
<evidence type="ECO:0000256" key="2">
    <source>
        <dbReference type="ARBA" id="ARBA00023125"/>
    </source>
</evidence>
<dbReference type="AlphaFoldDB" id="A0A1H2G6I5"/>
<dbReference type="Proteomes" id="UP000243924">
    <property type="component" value="Chromosome I"/>
</dbReference>
<dbReference type="EMBL" id="LT629787">
    <property type="protein sequence ID" value="SDU15227.1"/>
    <property type="molecule type" value="Genomic_DNA"/>
</dbReference>